<dbReference type="WBParaSite" id="TCONS_00006062.p1">
    <property type="protein sequence ID" value="TCONS_00006062.p1"/>
    <property type="gene ID" value="XLOC_004243"/>
</dbReference>
<protein>
    <submittedName>
        <fullName evidence="2 3">Uncharacterized protein</fullName>
    </submittedName>
</protein>
<evidence type="ECO:0000313" key="2">
    <source>
        <dbReference type="WBParaSite" id="SSTP_0000129700.1"/>
    </source>
</evidence>
<dbReference type="Proteomes" id="UP000035681">
    <property type="component" value="Unplaced"/>
</dbReference>
<name>A0A0K0DVN1_STRER</name>
<proteinExistence type="predicted"/>
<dbReference type="WBParaSite" id="SSTP_0000129700.1">
    <property type="protein sequence ID" value="SSTP_0000129700.1"/>
    <property type="gene ID" value="SSTP_0000129700"/>
</dbReference>
<organism evidence="2">
    <name type="scientific">Strongyloides stercoralis</name>
    <name type="common">Threadworm</name>
    <dbReference type="NCBI Taxonomy" id="6248"/>
    <lineage>
        <taxon>Eukaryota</taxon>
        <taxon>Metazoa</taxon>
        <taxon>Ecdysozoa</taxon>
        <taxon>Nematoda</taxon>
        <taxon>Chromadorea</taxon>
        <taxon>Rhabditida</taxon>
        <taxon>Tylenchina</taxon>
        <taxon>Panagrolaimomorpha</taxon>
        <taxon>Strongyloidoidea</taxon>
        <taxon>Strongyloididae</taxon>
        <taxon>Strongyloides</taxon>
    </lineage>
</organism>
<evidence type="ECO:0000313" key="3">
    <source>
        <dbReference type="WBParaSite" id="TCONS_00006062.p1"/>
    </source>
</evidence>
<sequence length="161" mass="17831">MKFFIFTIFTLTNSQIWNPLLPQPLLLPQQMPILNFQQRVPMQLDLPIHNTIPLPMSLQSTILSNNIAARGRPEIGGTIESIAATQNMINTPDFARVSLLNFLNDKDNFHAQGCGYDGIREYCHDALNLCKGGCRDFGNSAGIHDCRCVPLGYANIIASLG</sequence>
<keyword evidence="1" id="KW-1185">Reference proteome</keyword>
<dbReference type="AlphaFoldDB" id="A0A0K0DVN1"/>
<reference evidence="2" key="1">
    <citation type="submission" date="2015-08" db="UniProtKB">
        <authorList>
            <consortium name="WormBaseParasite"/>
        </authorList>
    </citation>
    <scope>IDENTIFICATION</scope>
</reference>
<accession>A0A0K0DVN1</accession>
<evidence type="ECO:0000313" key="1">
    <source>
        <dbReference type="Proteomes" id="UP000035681"/>
    </source>
</evidence>